<dbReference type="AlphaFoldDB" id="A0AAV9Z6P6"/>
<gene>
    <name evidence="1" type="ORF">R3P38DRAFT_2584720</name>
</gene>
<sequence>MDALFTTPEDFAYLRRETRRIDASGVEAQKRQNIVDFRARTAVMHREKAAAKAKHEADLLRENLLRPLVSFGEMGSLTVAKIVDQLNSYRARGVPNILKVRNYKLKADKLAALQAAYHWYQANQASLPIAALPSATVQSTGQVIDDWAADEDVEMEE</sequence>
<organism evidence="1 2">
    <name type="scientific">Favolaschia claudopus</name>
    <dbReference type="NCBI Taxonomy" id="2862362"/>
    <lineage>
        <taxon>Eukaryota</taxon>
        <taxon>Fungi</taxon>
        <taxon>Dikarya</taxon>
        <taxon>Basidiomycota</taxon>
        <taxon>Agaricomycotina</taxon>
        <taxon>Agaricomycetes</taxon>
        <taxon>Agaricomycetidae</taxon>
        <taxon>Agaricales</taxon>
        <taxon>Marasmiineae</taxon>
        <taxon>Mycenaceae</taxon>
        <taxon>Favolaschia</taxon>
    </lineage>
</organism>
<keyword evidence="2" id="KW-1185">Reference proteome</keyword>
<evidence type="ECO:0000313" key="1">
    <source>
        <dbReference type="EMBL" id="KAK6972266.1"/>
    </source>
</evidence>
<reference evidence="1 2" key="1">
    <citation type="journal article" date="2024" name="J Genomics">
        <title>Draft genome sequencing and assembly of Favolaschia claudopus CIRM-BRFM 2984 isolated from oak limbs.</title>
        <authorList>
            <person name="Navarro D."/>
            <person name="Drula E."/>
            <person name="Chaduli D."/>
            <person name="Cazenave R."/>
            <person name="Ahrendt S."/>
            <person name="Wang J."/>
            <person name="Lipzen A."/>
            <person name="Daum C."/>
            <person name="Barry K."/>
            <person name="Grigoriev I.V."/>
            <person name="Favel A."/>
            <person name="Rosso M.N."/>
            <person name="Martin F."/>
        </authorList>
    </citation>
    <scope>NUCLEOTIDE SEQUENCE [LARGE SCALE GENOMIC DNA]</scope>
    <source>
        <strain evidence="1 2">CIRM-BRFM 2984</strain>
    </source>
</reference>
<name>A0AAV9Z6P6_9AGAR</name>
<dbReference type="Proteomes" id="UP001362999">
    <property type="component" value="Unassembled WGS sequence"/>
</dbReference>
<proteinExistence type="predicted"/>
<comment type="caution">
    <text evidence="1">The sequence shown here is derived from an EMBL/GenBank/DDBJ whole genome shotgun (WGS) entry which is preliminary data.</text>
</comment>
<protein>
    <submittedName>
        <fullName evidence="1">Uncharacterized protein</fullName>
    </submittedName>
</protein>
<accession>A0AAV9Z6P6</accession>
<dbReference type="EMBL" id="JAWWNJ010000190">
    <property type="protein sequence ID" value="KAK6972266.1"/>
    <property type="molecule type" value="Genomic_DNA"/>
</dbReference>
<evidence type="ECO:0000313" key="2">
    <source>
        <dbReference type="Proteomes" id="UP001362999"/>
    </source>
</evidence>